<proteinExistence type="predicted"/>
<dbReference type="InterPro" id="IPR036691">
    <property type="entry name" value="Endo/exonu/phosph_ase_sf"/>
</dbReference>
<protein>
    <submittedName>
        <fullName evidence="1">Uncharacterized protein</fullName>
    </submittedName>
</protein>
<sequence>MTTTGIFNQQGTGGNWATVGRRTRKKTSIETAGKEEVEVQVGTLNVCLMTGKGRAVAEKEIKARNFRGGFKLFYHGVDEKQNGVGVILKEEYSKTVVDIEFMIVLTVKLEVEAVMINVISAYAPQVGCEMDVKEKFSSKLDEVVESVPKKKRLLIGADMFIHVGEGNRGDG</sequence>
<accession>A0AAD5FQR3</accession>
<dbReference type="Proteomes" id="UP001205998">
    <property type="component" value="Unassembled WGS sequence"/>
</dbReference>
<evidence type="ECO:0000313" key="1">
    <source>
        <dbReference type="EMBL" id="KAI5624689.1"/>
    </source>
</evidence>
<comment type="caution">
    <text evidence="1">The sequence shown here is derived from an EMBL/GenBank/DDBJ whole genome shotgun (WGS) entry which is preliminary data.</text>
</comment>
<dbReference type="EMBL" id="MU551577">
    <property type="protein sequence ID" value="KAI5624689.1"/>
    <property type="molecule type" value="Genomic_DNA"/>
</dbReference>
<dbReference type="Gene3D" id="3.60.10.10">
    <property type="entry name" value="Endonuclease/exonuclease/phosphatase"/>
    <property type="match status" value="1"/>
</dbReference>
<keyword evidence="2" id="KW-1185">Reference proteome</keyword>
<evidence type="ECO:0000313" key="2">
    <source>
        <dbReference type="Proteomes" id="UP001205998"/>
    </source>
</evidence>
<name>A0AAD5FQR3_SILAS</name>
<dbReference type="AlphaFoldDB" id="A0AAD5FQR3"/>
<reference evidence="1" key="1">
    <citation type="submission" date="2018-07" db="EMBL/GenBank/DDBJ databases">
        <title>Comparative genomics of catfishes provides insights into carnivory and benthic adaptation.</title>
        <authorList>
            <person name="Zhang Y."/>
            <person name="Wang D."/>
            <person name="Peng Z."/>
            <person name="Zheng S."/>
            <person name="Shao F."/>
            <person name="Tao W."/>
        </authorList>
    </citation>
    <scope>NUCLEOTIDE SEQUENCE</scope>
    <source>
        <strain evidence="1">Chongqing</strain>
    </source>
</reference>
<gene>
    <name evidence="1" type="ORF">C0J50_15495</name>
</gene>
<organism evidence="1 2">
    <name type="scientific">Silurus asotus</name>
    <name type="common">Amur catfish</name>
    <name type="synonym">Parasilurus asotus</name>
    <dbReference type="NCBI Taxonomy" id="30991"/>
    <lineage>
        <taxon>Eukaryota</taxon>
        <taxon>Metazoa</taxon>
        <taxon>Chordata</taxon>
        <taxon>Craniata</taxon>
        <taxon>Vertebrata</taxon>
        <taxon>Euteleostomi</taxon>
        <taxon>Actinopterygii</taxon>
        <taxon>Neopterygii</taxon>
        <taxon>Teleostei</taxon>
        <taxon>Ostariophysi</taxon>
        <taxon>Siluriformes</taxon>
        <taxon>Siluridae</taxon>
        <taxon>Silurus</taxon>
    </lineage>
</organism>